<proteinExistence type="predicted"/>
<gene>
    <name evidence="2" type="ORF">JOC47_001214</name>
</gene>
<keyword evidence="3" id="KW-1185">Reference proteome</keyword>
<protein>
    <recommendedName>
        <fullName evidence="4">Camelysin metallo-endopeptidase</fullName>
    </recommendedName>
</protein>
<dbReference type="RefSeq" id="WP_204701151.1">
    <property type="nucleotide sequence ID" value="NZ_JAFBDQ010000005.1"/>
</dbReference>
<dbReference type="AlphaFoldDB" id="A0A939BRT8"/>
<reference evidence="2" key="1">
    <citation type="submission" date="2021-01" db="EMBL/GenBank/DDBJ databases">
        <title>Genomic Encyclopedia of Type Strains, Phase IV (KMG-IV): sequencing the most valuable type-strain genomes for metagenomic binning, comparative biology and taxonomic classification.</title>
        <authorList>
            <person name="Goeker M."/>
        </authorList>
    </citation>
    <scope>NUCLEOTIDE SEQUENCE</scope>
    <source>
        <strain evidence="2">DSM 23230</strain>
    </source>
</reference>
<organism evidence="2 3">
    <name type="scientific">Halanaerobacter jeridensis</name>
    <dbReference type="NCBI Taxonomy" id="706427"/>
    <lineage>
        <taxon>Bacteria</taxon>
        <taxon>Bacillati</taxon>
        <taxon>Bacillota</taxon>
        <taxon>Clostridia</taxon>
        <taxon>Halanaerobiales</taxon>
        <taxon>Halobacteroidaceae</taxon>
        <taxon>Halanaerobacter</taxon>
    </lineage>
</organism>
<dbReference type="EMBL" id="JAFBDQ010000005">
    <property type="protein sequence ID" value="MBM7556371.1"/>
    <property type="molecule type" value="Genomic_DNA"/>
</dbReference>
<evidence type="ECO:0000313" key="2">
    <source>
        <dbReference type="EMBL" id="MBM7556371.1"/>
    </source>
</evidence>
<accession>A0A939BRT8</accession>
<evidence type="ECO:0000256" key="1">
    <source>
        <dbReference type="SAM" id="SignalP"/>
    </source>
</evidence>
<evidence type="ECO:0008006" key="4">
    <source>
        <dbReference type="Google" id="ProtNLM"/>
    </source>
</evidence>
<evidence type="ECO:0000313" key="3">
    <source>
        <dbReference type="Proteomes" id="UP000774000"/>
    </source>
</evidence>
<feature type="signal peptide" evidence="1">
    <location>
        <begin position="1"/>
        <end position="23"/>
    </location>
</feature>
<feature type="chain" id="PRO_5038559262" description="Camelysin metallo-endopeptidase" evidence="1">
    <location>
        <begin position="24"/>
        <end position="158"/>
    </location>
</feature>
<dbReference type="Proteomes" id="UP000774000">
    <property type="component" value="Unassembled WGS sequence"/>
</dbReference>
<keyword evidence="1" id="KW-0732">Signal</keyword>
<comment type="caution">
    <text evidence="2">The sequence shown here is derived from an EMBL/GenBank/DDBJ whole genome shotgun (WGS) entry which is preliminary data.</text>
</comment>
<sequence>MKKVITLILALVMVLGVSAVTMASNDIGNDTDVDVNVTVDPYAELNLETTEVNLDNIDPENNTATGTINYNVKANTAITVTSEITDKFTDNNNLVLSSNEDDEFDYVNGGINEDDSIGVKAELSHVDNEDGAWESIEAGDYSGVVTVTVAAKTTDSEE</sequence>
<name>A0A939BRT8_9FIRM</name>